<evidence type="ECO:0000256" key="17">
    <source>
        <dbReference type="ARBA" id="ARBA00052209"/>
    </source>
</evidence>
<accession>A0A8D3CKA3</accession>
<keyword evidence="8" id="KW-0479">Metal-binding</keyword>
<keyword evidence="6 18" id="KW-0808">Transferase</keyword>
<dbReference type="CDD" id="cd02510">
    <property type="entry name" value="pp-GalNAc-T"/>
    <property type="match status" value="1"/>
</dbReference>
<evidence type="ECO:0000256" key="8">
    <source>
        <dbReference type="ARBA" id="ARBA00022723"/>
    </source>
</evidence>
<sequence>MSAFLSAVSPPCQAAARSGKVFHPCQSRGILASARLLPAFHISLMYNSIHSFPRHIFSLCEDFKTSSFADAFIFGFALRICFLSKLGFSDLYVGATVVRPGQDPYARNKFNQVESDKLRMDRAVPDTRHDHCRHKQWRSDLPASSVVITFHNEARSALLRTVVSVLKKSPPHLVKEIILVDDYSDNPEDGALLGKIEKVRVLRNDRREGLMRSRVRGADAATAPVLTFLDSHCECNDHWLEPLLERVAEDKTRVVSPIIDVINMDNFQYVGASADLKGGFDWNLVFKWDYMTPDQRRARQGNPIAPIKTPMIAGGLFVMDKEYFELLGKYDMMMDVWGGENLEISFRVWQCGGSLEIIPCSRVGHVFRKQHPYTFPGGSGTVNTRRAAEVWMDEYKNFYYAAVPSARNVPYGNIQSRLEMKKRIGCKPFKWYLENVYPELRVPDHQDIAFGALQQGGNCLDTLGHFADGVIGVYECHNAGGNQVALQRRHTQVSLSNPCSEDTCVASGGTCGESSRGILKDWAFSAPIFFFLFILK</sequence>
<evidence type="ECO:0000313" key="21">
    <source>
        <dbReference type="Proteomes" id="UP000694558"/>
    </source>
</evidence>
<dbReference type="Gene3D" id="2.80.10.50">
    <property type="match status" value="1"/>
</dbReference>
<comment type="catalytic activity">
    <reaction evidence="17">
        <text>L-seryl-[protein] + UDP-N-acetyl-alpha-D-galactosamine = a 3-O-[N-acetyl-alpha-D-galactosaminyl]-L-seryl-[protein] + UDP + H(+)</text>
        <dbReference type="Rhea" id="RHEA:23956"/>
        <dbReference type="Rhea" id="RHEA-COMP:9863"/>
        <dbReference type="Rhea" id="RHEA-COMP:12788"/>
        <dbReference type="ChEBI" id="CHEBI:15378"/>
        <dbReference type="ChEBI" id="CHEBI:29999"/>
        <dbReference type="ChEBI" id="CHEBI:53604"/>
        <dbReference type="ChEBI" id="CHEBI:58223"/>
        <dbReference type="ChEBI" id="CHEBI:67138"/>
        <dbReference type="EC" id="2.4.1.41"/>
    </reaction>
</comment>
<keyword evidence="10" id="KW-0735">Signal-anchor</keyword>
<keyword evidence="12 18" id="KW-0333">Golgi apparatus</keyword>
<dbReference type="PANTHER" id="PTHR11675">
    <property type="entry name" value="N-ACETYLGALACTOSAMINYLTRANSFERASE"/>
    <property type="match status" value="1"/>
</dbReference>
<evidence type="ECO:0000256" key="18">
    <source>
        <dbReference type="RuleBase" id="RU361242"/>
    </source>
</evidence>
<keyword evidence="9 18" id="KW-0430">Lectin</keyword>
<dbReference type="PANTHER" id="PTHR11675:SF49">
    <property type="entry name" value="POLYPEPTIDE N-ACETYLGALACTOSAMINYLTRANSFERASE 2"/>
    <property type="match status" value="1"/>
</dbReference>
<dbReference type="GO" id="GO:0004653">
    <property type="term" value="F:polypeptide N-acetylgalactosaminyltransferase activity"/>
    <property type="evidence" value="ECO:0007669"/>
    <property type="project" value="UniProtKB-EC"/>
</dbReference>
<evidence type="ECO:0000256" key="10">
    <source>
        <dbReference type="ARBA" id="ARBA00022968"/>
    </source>
</evidence>
<dbReference type="Pfam" id="PF00535">
    <property type="entry name" value="Glycos_transf_2"/>
    <property type="match status" value="1"/>
</dbReference>
<keyword evidence="13" id="KW-0472">Membrane</keyword>
<evidence type="ECO:0000256" key="4">
    <source>
        <dbReference type="ARBA" id="ARBA00005680"/>
    </source>
</evidence>
<dbReference type="AlphaFoldDB" id="A0A8D3CKA3"/>
<evidence type="ECO:0000256" key="2">
    <source>
        <dbReference type="ARBA" id="ARBA00004323"/>
    </source>
</evidence>
<reference evidence="20" key="2">
    <citation type="submission" date="2025-08" db="UniProtKB">
        <authorList>
            <consortium name="Ensembl"/>
        </authorList>
    </citation>
    <scope>IDENTIFICATION</scope>
</reference>
<dbReference type="Ensembl" id="ENSSMAT00000039319.1">
    <property type="protein sequence ID" value="ENSSMAP00000047711.1"/>
    <property type="gene ID" value="ENSSMAG00000005015.2"/>
</dbReference>
<reference evidence="20" key="1">
    <citation type="submission" date="2023-05" db="EMBL/GenBank/DDBJ databases">
        <title>High-quality long-read genome of Scophthalmus maximus.</title>
        <authorList>
            <person name="Lien S."/>
            <person name="Martinez P."/>
        </authorList>
    </citation>
    <scope>NUCLEOTIDE SEQUENCE [LARGE SCALE GENOMIC DNA]</scope>
</reference>
<keyword evidence="15 18" id="KW-0464">Manganese</keyword>
<dbReference type="GO" id="GO:0046872">
    <property type="term" value="F:metal ion binding"/>
    <property type="evidence" value="ECO:0007669"/>
    <property type="project" value="UniProtKB-KW"/>
</dbReference>
<dbReference type="InterPro" id="IPR001173">
    <property type="entry name" value="Glyco_trans_2-like"/>
</dbReference>
<evidence type="ECO:0000256" key="3">
    <source>
        <dbReference type="ARBA" id="ARBA00004922"/>
    </source>
</evidence>
<keyword evidence="11" id="KW-1133">Transmembrane helix</keyword>
<evidence type="ECO:0000256" key="13">
    <source>
        <dbReference type="ARBA" id="ARBA00023136"/>
    </source>
</evidence>
<dbReference type="InterPro" id="IPR045885">
    <property type="entry name" value="GalNAc-T"/>
</dbReference>
<dbReference type="GeneTree" id="ENSGT00940000156958"/>
<dbReference type="Proteomes" id="UP000694558">
    <property type="component" value="Chromosome 5"/>
</dbReference>
<comment type="similarity">
    <text evidence="4 18">Belongs to the glycosyltransferase 2 family. GalNAc-T subfamily.</text>
</comment>
<keyword evidence="14 18" id="KW-1015">Disulfide bond</keyword>
<dbReference type="GO" id="GO:0030246">
    <property type="term" value="F:carbohydrate binding"/>
    <property type="evidence" value="ECO:0007669"/>
    <property type="project" value="UniProtKB-KW"/>
</dbReference>
<protein>
    <recommendedName>
        <fullName evidence="18">Polypeptide N-acetylgalactosaminyltransferase</fullName>
        <ecNumber evidence="18">2.4.1.-</ecNumber>
    </recommendedName>
    <alternativeName>
        <fullName evidence="18">Protein-UDP acetylgalactosaminyltransferase</fullName>
    </alternativeName>
</protein>
<evidence type="ECO:0000256" key="16">
    <source>
        <dbReference type="ARBA" id="ARBA00050905"/>
    </source>
</evidence>
<comment type="subcellular location">
    <subcellularLocation>
        <location evidence="2 18">Golgi apparatus membrane</location>
        <topology evidence="2 18">Single-pass type II membrane protein</topology>
    </subcellularLocation>
</comment>
<dbReference type="SUPFAM" id="SSF50370">
    <property type="entry name" value="Ricin B-like lectins"/>
    <property type="match status" value="1"/>
</dbReference>
<keyword evidence="5 18" id="KW-0328">Glycosyltransferase</keyword>
<evidence type="ECO:0000256" key="5">
    <source>
        <dbReference type="ARBA" id="ARBA00022676"/>
    </source>
</evidence>
<evidence type="ECO:0000256" key="1">
    <source>
        <dbReference type="ARBA" id="ARBA00001936"/>
    </source>
</evidence>
<comment type="cofactor">
    <cofactor evidence="1 18">
        <name>Mn(2+)</name>
        <dbReference type="ChEBI" id="CHEBI:29035"/>
    </cofactor>
</comment>
<dbReference type="GO" id="GO:0006493">
    <property type="term" value="P:protein O-linked glycosylation"/>
    <property type="evidence" value="ECO:0007669"/>
    <property type="project" value="TreeGrafter"/>
</dbReference>
<feature type="domain" description="Glycosyltransferase 2-like" evidence="19">
    <location>
        <begin position="145"/>
        <end position="324"/>
    </location>
</feature>
<comment type="catalytic activity">
    <reaction evidence="16">
        <text>L-threonyl-[protein] + UDP-N-acetyl-alpha-D-galactosamine = a 3-O-[N-acetyl-alpha-D-galactosaminyl]-L-threonyl-[protein] + UDP + H(+)</text>
        <dbReference type="Rhea" id="RHEA:52424"/>
        <dbReference type="Rhea" id="RHEA-COMP:11060"/>
        <dbReference type="Rhea" id="RHEA-COMP:11689"/>
        <dbReference type="ChEBI" id="CHEBI:15378"/>
        <dbReference type="ChEBI" id="CHEBI:30013"/>
        <dbReference type="ChEBI" id="CHEBI:58223"/>
        <dbReference type="ChEBI" id="CHEBI:67138"/>
        <dbReference type="ChEBI" id="CHEBI:87075"/>
        <dbReference type="EC" id="2.4.1.41"/>
    </reaction>
</comment>
<evidence type="ECO:0000256" key="9">
    <source>
        <dbReference type="ARBA" id="ARBA00022734"/>
    </source>
</evidence>
<evidence type="ECO:0000256" key="12">
    <source>
        <dbReference type="ARBA" id="ARBA00023034"/>
    </source>
</evidence>
<name>A0A8D3CKA3_SCOMX</name>
<evidence type="ECO:0000256" key="6">
    <source>
        <dbReference type="ARBA" id="ARBA00022679"/>
    </source>
</evidence>
<evidence type="ECO:0000256" key="14">
    <source>
        <dbReference type="ARBA" id="ARBA00023157"/>
    </source>
</evidence>
<gene>
    <name evidence="20" type="primary">GALNT2</name>
</gene>
<keyword evidence="7" id="KW-0812">Transmembrane</keyword>
<dbReference type="InterPro" id="IPR029044">
    <property type="entry name" value="Nucleotide-diphossugar_trans"/>
</dbReference>
<dbReference type="InterPro" id="IPR035992">
    <property type="entry name" value="Ricin_B-like_lectins"/>
</dbReference>
<evidence type="ECO:0000259" key="19">
    <source>
        <dbReference type="Pfam" id="PF00535"/>
    </source>
</evidence>
<dbReference type="UniPathway" id="UPA00378"/>
<dbReference type="Gene3D" id="3.90.550.10">
    <property type="entry name" value="Spore Coat Polysaccharide Biosynthesis Protein SpsA, Chain A"/>
    <property type="match status" value="1"/>
</dbReference>
<comment type="pathway">
    <text evidence="3 18">Protein modification; protein glycosylation.</text>
</comment>
<evidence type="ECO:0000313" key="20">
    <source>
        <dbReference type="Ensembl" id="ENSSMAP00000047711.1"/>
    </source>
</evidence>
<dbReference type="EC" id="2.4.1.-" evidence="18"/>
<evidence type="ECO:0000256" key="15">
    <source>
        <dbReference type="ARBA" id="ARBA00023211"/>
    </source>
</evidence>
<evidence type="ECO:0000256" key="7">
    <source>
        <dbReference type="ARBA" id="ARBA00022692"/>
    </source>
</evidence>
<evidence type="ECO:0000256" key="11">
    <source>
        <dbReference type="ARBA" id="ARBA00022989"/>
    </source>
</evidence>
<dbReference type="SUPFAM" id="SSF53448">
    <property type="entry name" value="Nucleotide-diphospho-sugar transferases"/>
    <property type="match status" value="1"/>
</dbReference>
<dbReference type="GO" id="GO:0000139">
    <property type="term" value="C:Golgi membrane"/>
    <property type="evidence" value="ECO:0007669"/>
    <property type="project" value="UniProtKB-SubCell"/>
</dbReference>
<organism evidence="20 21">
    <name type="scientific">Scophthalmus maximus</name>
    <name type="common">Turbot</name>
    <name type="synonym">Psetta maxima</name>
    <dbReference type="NCBI Taxonomy" id="52904"/>
    <lineage>
        <taxon>Eukaryota</taxon>
        <taxon>Metazoa</taxon>
        <taxon>Chordata</taxon>
        <taxon>Craniata</taxon>
        <taxon>Vertebrata</taxon>
        <taxon>Euteleostomi</taxon>
        <taxon>Actinopterygii</taxon>
        <taxon>Neopterygii</taxon>
        <taxon>Teleostei</taxon>
        <taxon>Neoteleostei</taxon>
        <taxon>Acanthomorphata</taxon>
        <taxon>Carangaria</taxon>
        <taxon>Pleuronectiformes</taxon>
        <taxon>Pleuronectoidei</taxon>
        <taxon>Scophthalmidae</taxon>
        <taxon>Scophthalmus</taxon>
    </lineage>
</organism>
<proteinExistence type="inferred from homology"/>
<dbReference type="FunFam" id="3.90.550.10:FF:000026">
    <property type="entry name" value="Polypeptide N-acetylgalactosaminyltransferase"/>
    <property type="match status" value="1"/>
</dbReference>